<keyword evidence="3" id="KW-1185">Reference proteome</keyword>
<evidence type="ECO:0000256" key="1">
    <source>
        <dbReference type="SAM" id="MobiDB-lite"/>
    </source>
</evidence>
<organism evidence="2 3">
    <name type="scientific">Kribbella alba</name>
    <dbReference type="NCBI Taxonomy" id="190197"/>
    <lineage>
        <taxon>Bacteria</taxon>
        <taxon>Bacillati</taxon>
        <taxon>Actinomycetota</taxon>
        <taxon>Actinomycetes</taxon>
        <taxon>Propionibacteriales</taxon>
        <taxon>Kribbellaceae</taxon>
        <taxon>Kribbella</taxon>
    </lineage>
</organism>
<gene>
    <name evidence="2" type="ORF">GCM10009744_61030</name>
</gene>
<dbReference type="RefSeq" id="WP_344116146.1">
    <property type="nucleotide sequence ID" value="NZ_BAAANE010000013.1"/>
</dbReference>
<dbReference type="EMBL" id="BAAANE010000013">
    <property type="protein sequence ID" value="GAA1659475.1"/>
    <property type="molecule type" value="Genomic_DNA"/>
</dbReference>
<proteinExistence type="predicted"/>
<feature type="region of interest" description="Disordered" evidence="1">
    <location>
        <begin position="93"/>
        <end position="112"/>
    </location>
</feature>
<feature type="region of interest" description="Disordered" evidence="1">
    <location>
        <begin position="14"/>
        <end position="40"/>
    </location>
</feature>
<sequence length="112" mass="12090">MALRDAFSRFLRGKAESRRDKEDKGSSDGSTALDRTADAVDAGEDPDLVVLVERLEGFYVPDTDEFVPTGVAVEIIEGFEDEDPKVLLRALGDAASDDAGNATQSARDEAKR</sequence>
<evidence type="ECO:0000313" key="3">
    <source>
        <dbReference type="Proteomes" id="UP001501319"/>
    </source>
</evidence>
<accession>A0ABN2FTW5</accession>
<protein>
    <submittedName>
        <fullName evidence="2">Uncharacterized protein</fullName>
    </submittedName>
</protein>
<dbReference type="Proteomes" id="UP001501319">
    <property type="component" value="Unassembled WGS sequence"/>
</dbReference>
<comment type="caution">
    <text evidence="2">The sequence shown here is derived from an EMBL/GenBank/DDBJ whole genome shotgun (WGS) entry which is preliminary data.</text>
</comment>
<evidence type="ECO:0000313" key="2">
    <source>
        <dbReference type="EMBL" id="GAA1659475.1"/>
    </source>
</evidence>
<reference evidence="2 3" key="1">
    <citation type="journal article" date="2019" name="Int. J. Syst. Evol. Microbiol.">
        <title>The Global Catalogue of Microorganisms (GCM) 10K type strain sequencing project: providing services to taxonomists for standard genome sequencing and annotation.</title>
        <authorList>
            <consortium name="The Broad Institute Genomics Platform"/>
            <consortium name="The Broad Institute Genome Sequencing Center for Infectious Disease"/>
            <person name="Wu L."/>
            <person name="Ma J."/>
        </authorList>
    </citation>
    <scope>NUCLEOTIDE SEQUENCE [LARGE SCALE GENOMIC DNA]</scope>
    <source>
        <strain evidence="2 3">JCM 14306</strain>
    </source>
</reference>
<name>A0ABN2FTW5_9ACTN</name>
<feature type="compositionally biased region" description="Basic and acidic residues" evidence="1">
    <location>
        <begin position="14"/>
        <end position="26"/>
    </location>
</feature>